<reference evidence="2" key="1">
    <citation type="journal article" date="2021" name="Sci. Rep.">
        <title>Diploid genomic architecture of Nitzschia inconspicua, an elite biomass production diatom.</title>
        <authorList>
            <person name="Oliver A."/>
            <person name="Podell S."/>
            <person name="Pinowska A."/>
            <person name="Traller J.C."/>
            <person name="Smith S.R."/>
            <person name="McClure R."/>
            <person name="Beliaev A."/>
            <person name="Bohutskyi P."/>
            <person name="Hill E.A."/>
            <person name="Rabines A."/>
            <person name="Zheng H."/>
            <person name="Allen L.Z."/>
            <person name="Kuo A."/>
            <person name="Grigoriev I.V."/>
            <person name="Allen A.E."/>
            <person name="Hazlebeck D."/>
            <person name="Allen E.E."/>
        </authorList>
    </citation>
    <scope>NUCLEOTIDE SEQUENCE</scope>
    <source>
        <strain evidence="2">Hildebrandi</strain>
    </source>
</reference>
<dbReference type="InterPro" id="IPR031052">
    <property type="entry name" value="FHY3/FAR1"/>
</dbReference>
<reference evidence="2" key="2">
    <citation type="submission" date="2021-04" db="EMBL/GenBank/DDBJ databases">
        <authorList>
            <person name="Podell S."/>
        </authorList>
    </citation>
    <scope>NUCLEOTIDE SEQUENCE</scope>
    <source>
        <strain evidence="2">Hildebrandi</strain>
    </source>
</reference>
<comment type="caution">
    <text evidence="2">The sequence shown here is derived from an EMBL/GenBank/DDBJ whole genome shotgun (WGS) entry which is preliminary data.</text>
</comment>
<dbReference type="Proteomes" id="UP000693970">
    <property type="component" value="Unassembled WGS sequence"/>
</dbReference>
<sequence>MDNNIHINQYDSMSSTGSETPSPGAAGLTSLHFTPPIPRLMYVAGPNPDTANHSPPDVENSPATARDIANPQIDPASNALAADVVTEAPTVALDTPYTPEQVAVIEEIAEEASSMFCVGATFQSSGELRDAVRKFAHKKGFSVTSFGNRFSCSRCAEAPCYRAKRLKKQQQTAPEKRRKRNTTRVGCSFQVSYTHLNRKEKRADQLIRINASTCYRHSNGCFPSSSQLSIEKRKAGAVTATVNESRIKSILTVMATGQRMPPEMLRRLVRPLYPPGTSLDSKLLFNIRLKIKRMLAKGDIDLASHTVTEADEAHLLSNTEDLDYLQSPEFLTEAFLQFRELLEESLRDQNDVQNILHYLDKMVKCDPTFDYRVGRSSDGTVTGFVWQTGVMRRDFQLYGDVLFVDCMGKSINTKGWPINTIAMLDASTLESSAEQQLGLDHPPEGDDDMSMRYCGFGDEDVSGDEEDMSDGEEACSFACEEATRREDPATSQEVHAVSRPDTVPYRVAQSGKYNLRELYQIFQDLAHCINKVRDPTTKDLLVGTALKLKDIAVGNVEQVYSQPILDTLHSYLHLFSRTMVPQDMFPEATRGVSHLDVDEDGENQYEPGAAATLKNSKPPGANGGRRYRSRNERTMDMMKEARKREALCSLCLKPGHRVVKCPKISEDKATLIGPDNLAGFTDGLGDPMFCVVEEPCGSCHETGLISQCGGSVCLGGRRHARGGTLSCILSSQQGCPVDFNKLQCQKEEEAHPVLPAETCPGAIATFVRLWYKPMRLG</sequence>
<dbReference type="PANTHER" id="PTHR31669">
    <property type="entry name" value="PROTEIN FAR1-RELATED SEQUENCE 10-RELATED"/>
    <property type="match status" value="1"/>
</dbReference>
<name>A0A9K3K6S4_9STRA</name>
<dbReference type="EMBL" id="JAGRRH010000023">
    <property type="protein sequence ID" value="KAG7344459.1"/>
    <property type="molecule type" value="Genomic_DNA"/>
</dbReference>
<proteinExistence type="predicted"/>
<evidence type="ECO:0000313" key="3">
    <source>
        <dbReference type="EMBL" id="KAG7344459.1"/>
    </source>
</evidence>
<keyword evidence="4" id="KW-1185">Reference proteome</keyword>
<gene>
    <name evidence="3" type="ORF">IV203_022467</name>
    <name evidence="2" type="ORF">IV203_022748</name>
</gene>
<organism evidence="2 4">
    <name type="scientific">Nitzschia inconspicua</name>
    <dbReference type="NCBI Taxonomy" id="303405"/>
    <lineage>
        <taxon>Eukaryota</taxon>
        <taxon>Sar</taxon>
        <taxon>Stramenopiles</taxon>
        <taxon>Ochrophyta</taxon>
        <taxon>Bacillariophyta</taxon>
        <taxon>Bacillariophyceae</taxon>
        <taxon>Bacillariophycidae</taxon>
        <taxon>Bacillariales</taxon>
        <taxon>Bacillariaceae</taxon>
        <taxon>Nitzschia</taxon>
    </lineage>
</organism>
<evidence type="ECO:0000313" key="2">
    <source>
        <dbReference type="EMBL" id="KAG7338032.1"/>
    </source>
</evidence>
<accession>A0A9K3K6S4</accession>
<feature type="region of interest" description="Disordered" evidence="1">
    <location>
        <begin position="1"/>
        <end position="70"/>
    </location>
</feature>
<feature type="compositionally biased region" description="Polar residues" evidence="1">
    <location>
        <begin position="1"/>
        <end position="21"/>
    </location>
</feature>
<dbReference type="GO" id="GO:0006355">
    <property type="term" value="P:regulation of DNA-templated transcription"/>
    <property type="evidence" value="ECO:0007669"/>
    <property type="project" value="InterPro"/>
</dbReference>
<dbReference type="OrthoDB" id="1749428at2759"/>
<dbReference type="AlphaFoldDB" id="A0A9K3K6S4"/>
<evidence type="ECO:0000313" key="4">
    <source>
        <dbReference type="Proteomes" id="UP000693970"/>
    </source>
</evidence>
<feature type="region of interest" description="Disordered" evidence="1">
    <location>
        <begin position="598"/>
        <end position="627"/>
    </location>
</feature>
<dbReference type="PANTHER" id="PTHR31669:SF302">
    <property type="entry name" value="PROTEIN FAR1-RELATED SEQUENCE"/>
    <property type="match status" value="1"/>
</dbReference>
<protein>
    <submittedName>
        <fullName evidence="2">Uncharacterized protein</fullName>
    </submittedName>
</protein>
<dbReference type="EMBL" id="JAGRRH010000067">
    <property type="protein sequence ID" value="KAG7338032.1"/>
    <property type="molecule type" value="Genomic_DNA"/>
</dbReference>
<evidence type="ECO:0000256" key="1">
    <source>
        <dbReference type="SAM" id="MobiDB-lite"/>
    </source>
</evidence>